<dbReference type="RefSeq" id="WP_129580602.1">
    <property type="nucleotide sequence ID" value="NZ_CP012672.1"/>
</dbReference>
<dbReference type="PANTHER" id="PTHR35585:SF1">
    <property type="entry name" value="HHE DOMAIN PROTEIN (AFU_ORTHOLOGUE AFUA_4G00730)"/>
    <property type="match status" value="1"/>
</dbReference>
<evidence type="ECO:0000313" key="2">
    <source>
        <dbReference type="EMBL" id="AUX38104.1"/>
    </source>
</evidence>
<proteinExistence type="predicted"/>
<dbReference type="EMBL" id="CP012672">
    <property type="protein sequence ID" value="AUX38104.1"/>
    <property type="molecule type" value="Genomic_DNA"/>
</dbReference>
<sequence length="161" mass="18064">MKATQLLKGQHREAERLFDLAASGIGDVRRVTDELTKHLLAHMLAEQVVLFPELLAIEPDLIGGACEEHTVARFEIRRVVNTAPEDPSFKARLSTLRELVMHHADEEERELLPRIEAELSEEANERLGQQMLELFDALIAHSRRSHSHGQSHAPARTATAA</sequence>
<gene>
    <name evidence="2" type="ORF">SOCE836_103440</name>
</gene>
<feature type="domain" description="Hemerythrin-like" evidence="1">
    <location>
        <begin position="4"/>
        <end position="115"/>
    </location>
</feature>
<dbReference type="AlphaFoldDB" id="A0A4P2R4T4"/>
<protein>
    <recommendedName>
        <fullName evidence="1">Hemerythrin-like domain-containing protein</fullName>
    </recommendedName>
</protein>
<accession>A0A4P2R4T4</accession>
<evidence type="ECO:0000313" key="3">
    <source>
        <dbReference type="Proteomes" id="UP000295497"/>
    </source>
</evidence>
<reference evidence="2 3" key="1">
    <citation type="submission" date="2015-09" db="EMBL/GenBank/DDBJ databases">
        <title>Sorangium comparison.</title>
        <authorList>
            <person name="Zaburannyi N."/>
            <person name="Bunk B."/>
            <person name="Overmann J."/>
            <person name="Mueller R."/>
        </authorList>
    </citation>
    <scope>NUCLEOTIDE SEQUENCE [LARGE SCALE GENOMIC DNA]</scope>
    <source>
        <strain evidence="2 3">So ce836</strain>
    </source>
</reference>
<name>A0A4P2R4T4_SORCE</name>
<dbReference type="InterPro" id="IPR012312">
    <property type="entry name" value="Hemerythrin-like"/>
</dbReference>
<organism evidence="2 3">
    <name type="scientific">Sorangium cellulosum</name>
    <name type="common">Polyangium cellulosum</name>
    <dbReference type="NCBI Taxonomy" id="56"/>
    <lineage>
        <taxon>Bacteria</taxon>
        <taxon>Pseudomonadati</taxon>
        <taxon>Myxococcota</taxon>
        <taxon>Polyangia</taxon>
        <taxon>Polyangiales</taxon>
        <taxon>Polyangiaceae</taxon>
        <taxon>Sorangium</taxon>
    </lineage>
</organism>
<dbReference type="Gene3D" id="1.20.120.520">
    <property type="entry name" value="nmb1532 protein domain like"/>
    <property type="match status" value="1"/>
</dbReference>
<dbReference type="Pfam" id="PF01814">
    <property type="entry name" value="Hemerythrin"/>
    <property type="match status" value="1"/>
</dbReference>
<dbReference type="Proteomes" id="UP000295497">
    <property type="component" value="Chromosome"/>
</dbReference>
<dbReference type="PANTHER" id="PTHR35585">
    <property type="entry name" value="HHE DOMAIN PROTEIN (AFU_ORTHOLOGUE AFUA_4G00730)"/>
    <property type="match status" value="1"/>
</dbReference>
<evidence type="ECO:0000259" key="1">
    <source>
        <dbReference type="Pfam" id="PF01814"/>
    </source>
</evidence>